<feature type="non-terminal residue" evidence="1">
    <location>
        <position position="1"/>
    </location>
</feature>
<keyword evidence="1" id="KW-0418">Kinase</keyword>
<name>A0A1X4H8L9_HALEZ</name>
<organism evidence="1 2">
    <name type="scientific">Halorubrum ezzemoulense DSM 17463</name>
    <dbReference type="NCBI Taxonomy" id="1121945"/>
    <lineage>
        <taxon>Archaea</taxon>
        <taxon>Methanobacteriati</taxon>
        <taxon>Methanobacteriota</taxon>
        <taxon>Stenosarchaea group</taxon>
        <taxon>Halobacteria</taxon>
        <taxon>Halobacteriales</taxon>
        <taxon>Haloferacaceae</taxon>
        <taxon>Halorubrum</taxon>
    </lineage>
</organism>
<reference evidence="1 2" key="1">
    <citation type="submission" date="2017-04" db="EMBL/GenBank/DDBJ databases">
        <title>MLSA of the genus Halorubrum.</title>
        <authorList>
            <person name="De La Haba R."/>
            <person name="Sanchez-Porro C."/>
            <person name="Infante-Dominguez C."/>
            <person name="Ventosa A."/>
        </authorList>
    </citation>
    <scope>NUCLEOTIDE SEQUENCE [LARGE SCALE GENOMIC DNA]</scope>
    <source>
        <strain evidence="1 2">DSM 17463</strain>
    </source>
</reference>
<dbReference type="SUPFAM" id="SSF55874">
    <property type="entry name" value="ATPase domain of HSP90 chaperone/DNA topoisomerase II/histidine kinase"/>
    <property type="match status" value="1"/>
</dbReference>
<dbReference type="Gene3D" id="3.30.565.10">
    <property type="entry name" value="Histidine kinase-like ATPase, C-terminal domain"/>
    <property type="match status" value="1"/>
</dbReference>
<proteinExistence type="predicted"/>
<dbReference type="Proteomes" id="UP000193587">
    <property type="component" value="Unassembled WGS sequence"/>
</dbReference>
<evidence type="ECO:0000313" key="2">
    <source>
        <dbReference type="Proteomes" id="UP000193587"/>
    </source>
</evidence>
<evidence type="ECO:0000313" key="1">
    <source>
        <dbReference type="EMBL" id="OSP08321.1"/>
    </source>
</evidence>
<keyword evidence="1" id="KW-0808">Transferase</keyword>
<gene>
    <name evidence="1" type="ORF">B9H04_06450</name>
</gene>
<dbReference type="InterPro" id="IPR036890">
    <property type="entry name" value="HATPase_C_sf"/>
</dbReference>
<dbReference type="EMBL" id="NEDJ01000016">
    <property type="protein sequence ID" value="OSP08321.1"/>
    <property type="molecule type" value="Genomic_DNA"/>
</dbReference>
<dbReference type="GO" id="GO:0016301">
    <property type="term" value="F:kinase activity"/>
    <property type="evidence" value="ECO:0007669"/>
    <property type="project" value="UniProtKB-KW"/>
</dbReference>
<accession>A0A1X4H8L9</accession>
<comment type="caution">
    <text evidence="1">The sequence shown here is derived from an EMBL/GenBank/DDBJ whole genome shotgun (WGS) entry which is preliminary data.</text>
</comment>
<sequence length="64" mass="6337">GPWLPEEDGGRWDVSAVGVAAGGGGGRGLAIVEHVAAAHGWTLEVDESPEGGFRATLVGAEPTG</sequence>
<dbReference type="AlphaFoldDB" id="A0A1X4H8L9"/>
<protein>
    <submittedName>
        <fullName evidence="1">PAS domain-containing sensor histidine kinase</fullName>
    </submittedName>
</protein>